<keyword evidence="6" id="KW-0560">Oxidoreductase</keyword>
<evidence type="ECO:0000256" key="6">
    <source>
        <dbReference type="ARBA" id="ARBA00023002"/>
    </source>
</evidence>
<dbReference type="GO" id="GO:0016020">
    <property type="term" value="C:membrane"/>
    <property type="evidence" value="ECO:0007669"/>
    <property type="project" value="UniProtKB-SubCell"/>
</dbReference>
<name>A0A4U0F012_9FLAO</name>
<feature type="transmembrane region" description="Helical" evidence="10">
    <location>
        <begin position="245"/>
        <end position="263"/>
    </location>
</feature>
<dbReference type="OrthoDB" id="1100563at2"/>
<dbReference type="GO" id="GO:0016491">
    <property type="term" value="F:oxidoreductase activity"/>
    <property type="evidence" value="ECO:0007669"/>
    <property type="project" value="UniProtKB-KW"/>
</dbReference>
<evidence type="ECO:0000313" key="12">
    <source>
        <dbReference type="EMBL" id="TJY37697.1"/>
    </source>
</evidence>
<dbReference type="PROSITE" id="PS00194">
    <property type="entry name" value="THIOREDOXIN_1"/>
    <property type="match status" value="1"/>
</dbReference>
<keyword evidence="13" id="KW-1185">Reference proteome</keyword>
<dbReference type="RefSeq" id="WP_136839790.1">
    <property type="nucleotide sequence ID" value="NZ_SUPL01000001.1"/>
</dbReference>
<dbReference type="InterPro" id="IPR036249">
    <property type="entry name" value="Thioredoxin-like_sf"/>
</dbReference>
<dbReference type="Proteomes" id="UP000307657">
    <property type="component" value="Unassembled WGS sequence"/>
</dbReference>
<keyword evidence="7 10" id="KW-0472">Membrane</keyword>
<gene>
    <name evidence="12" type="ORF">E5167_00130</name>
</gene>
<comment type="caution">
    <text evidence="12">The sequence shown here is derived from an EMBL/GenBank/DDBJ whole genome shotgun (WGS) entry which is preliminary data.</text>
</comment>
<dbReference type="AlphaFoldDB" id="A0A4U0F012"/>
<organism evidence="12 13">
    <name type="scientific">Pontimicrobium aquaticum</name>
    <dbReference type="NCBI Taxonomy" id="2565367"/>
    <lineage>
        <taxon>Bacteria</taxon>
        <taxon>Pseudomonadati</taxon>
        <taxon>Bacteroidota</taxon>
        <taxon>Flavobacteriia</taxon>
        <taxon>Flavobacteriales</taxon>
        <taxon>Flavobacteriaceae</taxon>
        <taxon>Pontimicrobium</taxon>
    </lineage>
</organism>
<feature type="transmembrane region" description="Helical" evidence="10">
    <location>
        <begin position="161"/>
        <end position="180"/>
    </location>
</feature>
<comment type="subcellular location">
    <subcellularLocation>
        <location evidence="1">Membrane</location>
        <topology evidence="1">Multi-pass membrane protein</topology>
    </subcellularLocation>
</comment>
<dbReference type="SUPFAM" id="SSF52833">
    <property type="entry name" value="Thioredoxin-like"/>
    <property type="match status" value="1"/>
</dbReference>
<feature type="transmembrane region" description="Helical" evidence="10">
    <location>
        <begin position="137"/>
        <end position="155"/>
    </location>
</feature>
<sequence length="539" mass="60555">MKDSLSYLVNQLLINNNISLDKKELAFQIQSHPSYPSLHAVTGVLDHFNVDNLALDVPDTEDTLKQLPKVFLAQILHKNQSKEFAIVNNKGPYYQITTSKSKKQKLSASEFLDMFTGVMVAVEKTDLVEEKNNSAKVIKNSLIIVSSLIVLSLFFSAKPSLIYILIFISSILGLFISVALKKQEQGIQNIIGNAFCSGESEKKDCNAVLTSKGANIFNLYKLSDLCLIFFSGLSLSMLFTSTLNISASFTFALILLSVPITLYSIYYQAVILKKWCLLCMSVVAILWIQSALIVFNVDTITSASWSISVVLVNSLGFLLALTLWHLLANNLDEFQGLKKVKIDLFKFKRNFNIFNSLLQSSKTIDTTIYNASEIVFGNADSSLNIVIVTSPFCGHCKPVHSVIEDILKKHSDRVAISIRFNANTDYPENNLVKIASRLIEIYNTNGEAVCLRAMHSIYQGQQTDAWLDEFGNCNNIALFFEELKKEQEWCTNNNLNFTPVILINGKTYPKEYDRADLIYFIEALYEENTISTEELKLTT</sequence>
<dbReference type="GO" id="GO:0048038">
    <property type="term" value="F:quinone binding"/>
    <property type="evidence" value="ECO:0007669"/>
    <property type="project" value="UniProtKB-KW"/>
</dbReference>
<feature type="domain" description="Vitamin K epoxide reductase" evidence="11">
    <location>
        <begin position="159"/>
        <end position="297"/>
    </location>
</feature>
<reference evidence="12 13" key="1">
    <citation type="submission" date="2019-04" db="EMBL/GenBank/DDBJ databases">
        <title>Lacinutrix sp. nov., isolated from marine water.</title>
        <authorList>
            <person name="Kim W."/>
        </authorList>
    </citation>
    <scope>NUCLEOTIDE SEQUENCE [LARGE SCALE GENOMIC DNA]</scope>
    <source>
        <strain evidence="12 13">CAU 1491</strain>
    </source>
</reference>
<keyword evidence="9" id="KW-0676">Redox-active center</keyword>
<proteinExistence type="inferred from homology"/>
<dbReference type="InterPro" id="IPR017937">
    <property type="entry name" value="Thioredoxin_CS"/>
</dbReference>
<evidence type="ECO:0000259" key="11">
    <source>
        <dbReference type="SMART" id="SM00756"/>
    </source>
</evidence>
<evidence type="ECO:0000256" key="8">
    <source>
        <dbReference type="ARBA" id="ARBA00023157"/>
    </source>
</evidence>
<evidence type="ECO:0000256" key="5">
    <source>
        <dbReference type="ARBA" id="ARBA00022989"/>
    </source>
</evidence>
<evidence type="ECO:0000256" key="7">
    <source>
        <dbReference type="ARBA" id="ARBA00023136"/>
    </source>
</evidence>
<keyword evidence="3 10" id="KW-0812">Transmembrane</keyword>
<dbReference type="Pfam" id="PF07884">
    <property type="entry name" value="VKOR"/>
    <property type="match status" value="1"/>
</dbReference>
<keyword evidence="5 10" id="KW-1133">Transmembrane helix</keyword>
<feature type="transmembrane region" description="Helical" evidence="10">
    <location>
        <begin position="275"/>
        <end position="297"/>
    </location>
</feature>
<evidence type="ECO:0000256" key="4">
    <source>
        <dbReference type="ARBA" id="ARBA00022719"/>
    </source>
</evidence>
<evidence type="ECO:0000313" key="13">
    <source>
        <dbReference type="Proteomes" id="UP000307657"/>
    </source>
</evidence>
<protein>
    <recommendedName>
        <fullName evidence="11">Vitamin K epoxide reductase domain-containing protein</fullName>
    </recommendedName>
</protein>
<dbReference type="EMBL" id="SUPL01000001">
    <property type="protein sequence ID" value="TJY37697.1"/>
    <property type="molecule type" value="Genomic_DNA"/>
</dbReference>
<dbReference type="CDD" id="cd02972">
    <property type="entry name" value="DsbA_family"/>
    <property type="match status" value="1"/>
</dbReference>
<dbReference type="SMART" id="SM00756">
    <property type="entry name" value="VKc"/>
    <property type="match status" value="1"/>
</dbReference>
<dbReference type="Gene3D" id="1.20.1440.130">
    <property type="entry name" value="VKOR domain"/>
    <property type="match status" value="1"/>
</dbReference>
<evidence type="ECO:0000256" key="10">
    <source>
        <dbReference type="SAM" id="Phobius"/>
    </source>
</evidence>
<feature type="transmembrane region" description="Helical" evidence="10">
    <location>
        <begin position="219"/>
        <end position="239"/>
    </location>
</feature>
<evidence type="ECO:0000256" key="9">
    <source>
        <dbReference type="ARBA" id="ARBA00023284"/>
    </source>
</evidence>
<keyword evidence="4" id="KW-0874">Quinone</keyword>
<dbReference type="InterPro" id="IPR038354">
    <property type="entry name" value="VKOR_sf"/>
</dbReference>
<evidence type="ECO:0000256" key="1">
    <source>
        <dbReference type="ARBA" id="ARBA00004141"/>
    </source>
</evidence>
<keyword evidence="8" id="KW-1015">Disulfide bond</keyword>
<evidence type="ECO:0000256" key="2">
    <source>
        <dbReference type="ARBA" id="ARBA00006214"/>
    </source>
</evidence>
<comment type="similarity">
    <text evidence="2">Belongs to the VKOR family.</text>
</comment>
<evidence type="ECO:0000256" key="3">
    <source>
        <dbReference type="ARBA" id="ARBA00022692"/>
    </source>
</evidence>
<accession>A0A4U0F012</accession>
<dbReference type="Pfam" id="PF13462">
    <property type="entry name" value="Thioredoxin_4"/>
    <property type="match status" value="1"/>
</dbReference>
<dbReference type="InterPro" id="IPR012336">
    <property type="entry name" value="Thioredoxin-like_fold"/>
</dbReference>
<dbReference type="Gene3D" id="3.40.30.10">
    <property type="entry name" value="Glutaredoxin"/>
    <property type="match status" value="1"/>
</dbReference>
<feature type="transmembrane region" description="Helical" evidence="10">
    <location>
        <begin position="303"/>
        <end position="328"/>
    </location>
</feature>
<dbReference type="CDD" id="cd12921">
    <property type="entry name" value="VKOR_4"/>
    <property type="match status" value="1"/>
</dbReference>
<dbReference type="InterPro" id="IPR012932">
    <property type="entry name" value="VKOR"/>
</dbReference>